<proteinExistence type="predicted"/>
<evidence type="ECO:0000313" key="1">
    <source>
        <dbReference type="EMBL" id="KAK3800637.1"/>
    </source>
</evidence>
<keyword evidence="2" id="KW-1185">Reference proteome</keyword>
<reference evidence="1" key="1">
    <citation type="journal article" date="2023" name="G3 (Bethesda)">
        <title>A reference genome for the long-term kleptoplast-retaining sea slug Elysia crispata morphotype clarki.</title>
        <authorList>
            <person name="Eastman K.E."/>
            <person name="Pendleton A.L."/>
            <person name="Shaikh M.A."/>
            <person name="Suttiyut T."/>
            <person name="Ogas R."/>
            <person name="Tomko P."/>
            <person name="Gavelis G."/>
            <person name="Widhalm J.R."/>
            <person name="Wisecaver J.H."/>
        </authorList>
    </citation>
    <scope>NUCLEOTIDE SEQUENCE</scope>
    <source>
        <strain evidence="1">ECLA1</strain>
    </source>
</reference>
<sequence length="93" mass="11141">MSEQQTGRCWPSVHQVFRKNLRDDRRRYAQLRRAWGAVNWYWPGELNITSELVNSVGQLNIDKIPFLIQAQWPQSSPYLDTSAYWQHRPKDPR</sequence>
<protein>
    <submittedName>
        <fullName evidence="1">Uncharacterized protein</fullName>
    </submittedName>
</protein>
<organism evidence="1 2">
    <name type="scientific">Elysia crispata</name>
    <name type="common">lettuce slug</name>
    <dbReference type="NCBI Taxonomy" id="231223"/>
    <lineage>
        <taxon>Eukaryota</taxon>
        <taxon>Metazoa</taxon>
        <taxon>Spiralia</taxon>
        <taxon>Lophotrochozoa</taxon>
        <taxon>Mollusca</taxon>
        <taxon>Gastropoda</taxon>
        <taxon>Heterobranchia</taxon>
        <taxon>Euthyneura</taxon>
        <taxon>Panpulmonata</taxon>
        <taxon>Sacoglossa</taxon>
        <taxon>Placobranchoidea</taxon>
        <taxon>Plakobranchidae</taxon>
        <taxon>Elysia</taxon>
    </lineage>
</organism>
<name>A0AAE1B8L0_9GAST</name>
<evidence type="ECO:0000313" key="2">
    <source>
        <dbReference type="Proteomes" id="UP001283361"/>
    </source>
</evidence>
<gene>
    <name evidence="1" type="ORF">RRG08_003044</name>
</gene>
<dbReference type="Proteomes" id="UP001283361">
    <property type="component" value="Unassembled WGS sequence"/>
</dbReference>
<dbReference type="EMBL" id="JAWDGP010000422">
    <property type="protein sequence ID" value="KAK3800637.1"/>
    <property type="molecule type" value="Genomic_DNA"/>
</dbReference>
<dbReference type="AlphaFoldDB" id="A0AAE1B8L0"/>
<accession>A0AAE1B8L0</accession>
<comment type="caution">
    <text evidence="1">The sequence shown here is derived from an EMBL/GenBank/DDBJ whole genome shotgun (WGS) entry which is preliminary data.</text>
</comment>